<proteinExistence type="predicted"/>
<protein>
    <submittedName>
        <fullName evidence="2">Uncharacterized protein</fullName>
    </submittedName>
</protein>
<organism evidence="2 3">
    <name type="scientific">Gracilariopsis chorda</name>
    <dbReference type="NCBI Taxonomy" id="448386"/>
    <lineage>
        <taxon>Eukaryota</taxon>
        <taxon>Rhodophyta</taxon>
        <taxon>Florideophyceae</taxon>
        <taxon>Rhodymeniophycidae</taxon>
        <taxon>Gracilariales</taxon>
        <taxon>Gracilariaceae</taxon>
        <taxon>Gracilariopsis</taxon>
    </lineage>
</organism>
<comment type="caution">
    <text evidence="2">The sequence shown here is derived from an EMBL/GenBank/DDBJ whole genome shotgun (WGS) entry which is preliminary data.</text>
</comment>
<feature type="compositionally biased region" description="Basic and acidic residues" evidence="1">
    <location>
        <begin position="1"/>
        <end position="12"/>
    </location>
</feature>
<evidence type="ECO:0000256" key="1">
    <source>
        <dbReference type="SAM" id="MobiDB-lite"/>
    </source>
</evidence>
<accession>A0A2V3IBS7</accession>
<dbReference type="AlphaFoldDB" id="A0A2V3IBS7"/>
<dbReference type="EMBL" id="NBIV01000728">
    <property type="protein sequence ID" value="PXF39553.1"/>
    <property type="molecule type" value="Genomic_DNA"/>
</dbReference>
<dbReference type="OrthoDB" id="10171at2759"/>
<gene>
    <name evidence="2" type="ORF">BWQ96_10747</name>
</gene>
<evidence type="ECO:0000313" key="2">
    <source>
        <dbReference type="EMBL" id="PXF39553.1"/>
    </source>
</evidence>
<keyword evidence="3" id="KW-1185">Reference proteome</keyword>
<feature type="region of interest" description="Disordered" evidence="1">
    <location>
        <begin position="1"/>
        <end position="27"/>
    </location>
</feature>
<name>A0A2V3IBS7_9FLOR</name>
<reference evidence="2 3" key="1">
    <citation type="journal article" date="2018" name="Mol. Biol. Evol.">
        <title>Analysis of the draft genome of the red seaweed Gracilariopsis chorda provides insights into genome size evolution in Rhodophyta.</title>
        <authorList>
            <person name="Lee J."/>
            <person name="Yang E.C."/>
            <person name="Graf L."/>
            <person name="Yang J.H."/>
            <person name="Qiu H."/>
            <person name="Zel Zion U."/>
            <person name="Chan C.X."/>
            <person name="Stephens T.G."/>
            <person name="Weber A.P.M."/>
            <person name="Boo G.H."/>
            <person name="Boo S.M."/>
            <person name="Kim K.M."/>
            <person name="Shin Y."/>
            <person name="Jung M."/>
            <person name="Lee S.J."/>
            <person name="Yim H.S."/>
            <person name="Lee J.H."/>
            <person name="Bhattacharya D."/>
            <person name="Yoon H.S."/>
        </authorList>
    </citation>
    <scope>NUCLEOTIDE SEQUENCE [LARGE SCALE GENOMIC DNA]</scope>
    <source>
        <strain evidence="2 3">SKKU-2015</strain>
        <tissue evidence="2">Whole body</tissue>
    </source>
</reference>
<evidence type="ECO:0000313" key="3">
    <source>
        <dbReference type="Proteomes" id="UP000247409"/>
    </source>
</evidence>
<dbReference type="Proteomes" id="UP000247409">
    <property type="component" value="Unassembled WGS sequence"/>
</dbReference>
<sequence>MRKRGMAQERARASNSDAKGATAWKGVSKKITKSGRKRIISNVKVRENAARKELQPRKIVLSESIPDVVRWVRERMDAEVEETEEAHGLLRNQNTKSFYNARSFAQKIVKQYDVRILMNGSKYWKGETSMWENVCALSAKLPGEGRGRNIFDAMSRYPSSRIVYSGLKLLYGRNMVVGDRRVHRFSLPENAIALYSPGRSDGTIAKKWFEDNTLARMQELVIHMCAISEYILRCAYQAKEASACAGDEASCFLSFVESRIKDDQDCKNRNVLRFDSWDPMAELSSDCLASCLEKSLGVAHGAVIDGTKKACRKYGRKEGNGRSRVKIQLWMLKRPLPDVMDALINRLETVLRDILGDTIDFDMFRVYAMRHLRSVDSIFTEVGSVWCSHELDFRPPLERPKNTEALVSTRPYIYGLSGVV</sequence>